<keyword evidence="6 12" id="KW-0812">Transmembrane</keyword>
<dbReference type="Proteomes" id="UP000273119">
    <property type="component" value="Unassembled WGS sequence"/>
</dbReference>
<sequence>MNSIKQLFGGNIRQFGMVFALAALIVFFQVATSLKAAGTPWADGNVLIASNVQNIVNGYAYVMVLAIGMVMVIILGHIDLSVGSVAAFVGIVVATASGTWGMPWWVCIVIGLGMGALAGAWQGFWVAYVGIPAFITTLAGMMIFRGVNQIIGKQNTVSVNEDLTFIGGGYMPEVGPITGYNNLTLLLGLLAIAYLIWSTFRKRARSRKAGSTLAPAWVDGVRVALICIVVAFATYLFATGSPGTSFPVVGIVLIVLVALYQFLTSRTVSGRAIYAVGGNRQAARLSGINDKKVDFFVMMNMSMLAAVAGMIFVSRAQASGPLDGTGWELDAIASVFIGGAAVSGGVGTVIGSIIGALVMAVLNNGLQLMSSPQSTTYVVKGLVLLIAVAFDVWSKKQGKPSLIGAMQRTLRGGGSGGPKPTPEQAAAGITVPPIDSTKDAASGK</sequence>
<evidence type="ECO:0000256" key="3">
    <source>
        <dbReference type="ARBA" id="ARBA00022475"/>
    </source>
</evidence>
<feature type="transmembrane region" description="Helical" evidence="12">
    <location>
        <begin position="245"/>
        <end position="263"/>
    </location>
</feature>
<keyword evidence="4" id="KW-0997">Cell inner membrane</keyword>
<feature type="transmembrane region" description="Helical" evidence="12">
    <location>
        <begin position="124"/>
        <end position="144"/>
    </location>
</feature>
<dbReference type="GO" id="GO:0005886">
    <property type="term" value="C:plasma membrane"/>
    <property type="evidence" value="ECO:0007669"/>
    <property type="project" value="UniProtKB-SubCell"/>
</dbReference>
<feature type="transmembrane region" description="Helical" evidence="12">
    <location>
        <begin position="335"/>
        <end position="362"/>
    </location>
</feature>
<dbReference type="EMBL" id="QQXL01000009">
    <property type="protein sequence ID" value="RKW69491.1"/>
    <property type="molecule type" value="Genomic_DNA"/>
</dbReference>
<keyword evidence="14" id="KW-1185">Reference proteome</keyword>
<keyword evidence="5" id="KW-0762">Sugar transport</keyword>
<keyword evidence="2" id="KW-0813">Transport</keyword>
<comment type="function">
    <text evidence="9">Part of the binding-protein-dependent transport system for D-xylose. Probably responsible for the translocation of the substrate across the membrane.</text>
</comment>
<evidence type="ECO:0000256" key="2">
    <source>
        <dbReference type="ARBA" id="ARBA00022448"/>
    </source>
</evidence>
<dbReference type="CDD" id="cd06579">
    <property type="entry name" value="TM_PBP1_transp_AraH_like"/>
    <property type="match status" value="1"/>
</dbReference>
<proteinExistence type="predicted"/>
<evidence type="ECO:0000256" key="10">
    <source>
        <dbReference type="ARBA" id="ARBA00035686"/>
    </source>
</evidence>
<keyword evidence="7 12" id="KW-1133">Transmembrane helix</keyword>
<evidence type="ECO:0000256" key="11">
    <source>
        <dbReference type="SAM" id="MobiDB-lite"/>
    </source>
</evidence>
<dbReference type="GO" id="GO:0022857">
    <property type="term" value="F:transmembrane transporter activity"/>
    <property type="evidence" value="ECO:0007669"/>
    <property type="project" value="InterPro"/>
</dbReference>
<feature type="transmembrane region" description="Helical" evidence="12">
    <location>
        <begin position="295"/>
        <end position="314"/>
    </location>
</feature>
<dbReference type="RefSeq" id="WP_121486062.1">
    <property type="nucleotide sequence ID" value="NZ_QQXL01000009.1"/>
</dbReference>
<evidence type="ECO:0000256" key="7">
    <source>
        <dbReference type="ARBA" id="ARBA00022989"/>
    </source>
</evidence>
<feature type="transmembrane region" description="Helical" evidence="12">
    <location>
        <begin position="220"/>
        <end position="238"/>
    </location>
</feature>
<evidence type="ECO:0000256" key="1">
    <source>
        <dbReference type="ARBA" id="ARBA00004651"/>
    </source>
</evidence>
<evidence type="ECO:0000313" key="14">
    <source>
        <dbReference type="Proteomes" id="UP000273119"/>
    </source>
</evidence>
<evidence type="ECO:0000256" key="6">
    <source>
        <dbReference type="ARBA" id="ARBA00022692"/>
    </source>
</evidence>
<dbReference type="PANTHER" id="PTHR32196:SF32">
    <property type="entry name" value="XYLOSE TRANSPORT SYSTEM PERMEASE PROTEIN XYLH"/>
    <property type="match status" value="1"/>
</dbReference>
<accession>A0A496PFK0</accession>
<gene>
    <name evidence="13" type="ORF">DWQ67_13160</name>
</gene>
<dbReference type="AlphaFoldDB" id="A0A496PFK0"/>
<reference evidence="13 14" key="1">
    <citation type="submission" date="2018-07" db="EMBL/GenBank/DDBJ databases">
        <title>Arthrobacter sp. nov., isolated from raw cow's milk with high bacterial count.</title>
        <authorList>
            <person name="Hahne J."/>
            <person name="Isele D."/>
            <person name="Lipski A."/>
        </authorList>
    </citation>
    <scope>NUCLEOTIDE SEQUENCE [LARGE SCALE GENOMIC DNA]</scope>
    <source>
        <strain evidence="13 14">JZ R-183</strain>
    </source>
</reference>
<keyword evidence="3" id="KW-1003">Cell membrane</keyword>
<feature type="transmembrane region" description="Helical" evidence="12">
    <location>
        <begin position="85"/>
        <end position="118"/>
    </location>
</feature>
<evidence type="ECO:0000256" key="8">
    <source>
        <dbReference type="ARBA" id="ARBA00023136"/>
    </source>
</evidence>
<evidence type="ECO:0000256" key="4">
    <source>
        <dbReference type="ARBA" id="ARBA00022519"/>
    </source>
</evidence>
<dbReference type="PANTHER" id="PTHR32196">
    <property type="entry name" value="ABC TRANSPORTER PERMEASE PROTEIN YPHD-RELATED-RELATED"/>
    <property type="match status" value="1"/>
</dbReference>
<evidence type="ECO:0000313" key="13">
    <source>
        <dbReference type="EMBL" id="RKW69491.1"/>
    </source>
</evidence>
<organism evidence="13 14">
    <name type="scientific">Galactobacter caseinivorans</name>
    <dbReference type="NCBI Taxonomy" id="2676123"/>
    <lineage>
        <taxon>Bacteria</taxon>
        <taxon>Bacillati</taxon>
        <taxon>Actinomycetota</taxon>
        <taxon>Actinomycetes</taxon>
        <taxon>Micrococcales</taxon>
        <taxon>Micrococcaceae</taxon>
        <taxon>Galactobacter</taxon>
    </lineage>
</organism>
<feature type="transmembrane region" description="Helical" evidence="12">
    <location>
        <begin position="180"/>
        <end position="200"/>
    </location>
</feature>
<evidence type="ECO:0000256" key="5">
    <source>
        <dbReference type="ARBA" id="ARBA00022597"/>
    </source>
</evidence>
<keyword evidence="8 12" id="KW-0472">Membrane</keyword>
<comment type="caution">
    <text evidence="13">The sequence shown here is derived from an EMBL/GenBank/DDBJ whole genome shotgun (WGS) entry which is preliminary data.</text>
</comment>
<feature type="region of interest" description="Disordered" evidence="11">
    <location>
        <begin position="407"/>
        <end position="444"/>
    </location>
</feature>
<dbReference type="InterPro" id="IPR001851">
    <property type="entry name" value="ABC_transp_permease"/>
</dbReference>
<protein>
    <recommendedName>
        <fullName evidence="10">Xylose transport system permease protein XylH</fullName>
    </recommendedName>
</protein>
<comment type="subcellular location">
    <subcellularLocation>
        <location evidence="1">Cell membrane</location>
        <topology evidence="1">Multi-pass membrane protein</topology>
    </subcellularLocation>
</comment>
<name>A0A496PFK0_9MICC</name>
<feature type="transmembrane region" description="Helical" evidence="12">
    <location>
        <begin position="60"/>
        <end position="78"/>
    </location>
</feature>
<evidence type="ECO:0000256" key="12">
    <source>
        <dbReference type="SAM" id="Phobius"/>
    </source>
</evidence>
<dbReference type="Pfam" id="PF02653">
    <property type="entry name" value="BPD_transp_2"/>
    <property type="match status" value="1"/>
</dbReference>
<evidence type="ECO:0000256" key="9">
    <source>
        <dbReference type="ARBA" id="ARBA00035611"/>
    </source>
</evidence>